<evidence type="ECO:0000313" key="6">
    <source>
        <dbReference type="Proteomes" id="UP000198728"/>
    </source>
</evidence>
<dbReference type="Pfam" id="PF00571">
    <property type="entry name" value="CBS"/>
    <property type="match status" value="2"/>
</dbReference>
<dbReference type="STRING" id="441112.SAMN04488094_101374"/>
<dbReference type="RefSeq" id="WP_093358890.1">
    <property type="nucleotide sequence ID" value="NZ_FOLG01000001.1"/>
</dbReference>
<dbReference type="InterPro" id="IPR000644">
    <property type="entry name" value="CBS_dom"/>
</dbReference>
<dbReference type="InterPro" id="IPR046342">
    <property type="entry name" value="CBS_dom_sf"/>
</dbReference>
<feature type="domain" description="CBS" evidence="4">
    <location>
        <begin position="107"/>
        <end position="163"/>
    </location>
</feature>
<keyword evidence="6" id="KW-1185">Reference proteome</keyword>
<dbReference type="Gene3D" id="3.10.580.10">
    <property type="entry name" value="CBS-domain"/>
    <property type="match status" value="1"/>
</dbReference>
<dbReference type="InterPro" id="IPR051257">
    <property type="entry name" value="Diverse_CBS-Domain"/>
</dbReference>
<dbReference type="Proteomes" id="UP000198728">
    <property type="component" value="Unassembled WGS sequence"/>
</dbReference>
<dbReference type="PROSITE" id="PS51371">
    <property type="entry name" value="CBS"/>
    <property type="match status" value="2"/>
</dbReference>
<feature type="domain" description="CBS" evidence="4">
    <location>
        <begin position="41"/>
        <end position="98"/>
    </location>
</feature>
<dbReference type="InterPro" id="IPR044725">
    <property type="entry name" value="CBSX3_CBS_dom"/>
</dbReference>
<dbReference type="EMBL" id="FOLG01000001">
    <property type="protein sequence ID" value="SFB76508.1"/>
    <property type="molecule type" value="Genomic_DNA"/>
</dbReference>
<name>A0A1I1DU10_9RHOB</name>
<dbReference type="OrthoDB" id="9807125at2"/>
<proteinExistence type="predicted"/>
<dbReference type="PANTHER" id="PTHR43080">
    <property type="entry name" value="CBS DOMAIN-CONTAINING PROTEIN CBSX3, MITOCHONDRIAL"/>
    <property type="match status" value="1"/>
</dbReference>
<dbReference type="CDD" id="cd04623">
    <property type="entry name" value="CBS_pair_bac_euk"/>
    <property type="match status" value="1"/>
</dbReference>
<dbReference type="PANTHER" id="PTHR43080:SF2">
    <property type="entry name" value="CBS DOMAIN-CONTAINING PROTEIN"/>
    <property type="match status" value="1"/>
</dbReference>
<protein>
    <submittedName>
        <fullName evidence="5">CBS domain-containing protein</fullName>
    </submittedName>
</protein>
<dbReference type="SUPFAM" id="SSF54631">
    <property type="entry name" value="CBS-domain pair"/>
    <property type="match status" value="1"/>
</dbReference>
<feature type="region of interest" description="Disordered" evidence="3">
    <location>
        <begin position="1"/>
        <end position="32"/>
    </location>
</feature>
<sequence>MHRKTVHPIEHENPHTHSQSLESNTTPPGGNATAATVLDAKGKQIYSVRPADSIHHASEVLKEHNIGSVLVRDQNGHVVGILTERDIVRGFADLPGDTYTKRVDELMTTDVVSCGPEERLLDMLRKMTDGRFRHLPVMDGEHVVGMISIGDVVKYRLRELEYEALKLKQMIVG</sequence>
<dbReference type="SMART" id="SM00116">
    <property type="entry name" value="CBS"/>
    <property type="match status" value="2"/>
</dbReference>
<evidence type="ECO:0000259" key="4">
    <source>
        <dbReference type="PROSITE" id="PS51371"/>
    </source>
</evidence>
<reference evidence="5 6" key="1">
    <citation type="submission" date="2016-10" db="EMBL/GenBank/DDBJ databases">
        <authorList>
            <person name="de Groot N.N."/>
        </authorList>
    </citation>
    <scope>NUCLEOTIDE SEQUENCE [LARGE SCALE GENOMIC DNA]</scope>
    <source>
        <strain evidence="5 6">DSM 19548</strain>
    </source>
</reference>
<evidence type="ECO:0000256" key="2">
    <source>
        <dbReference type="PROSITE-ProRule" id="PRU00703"/>
    </source>
</evidence>
<evidence type="ECO:0000313" key="5">
    <source>
        <dbReference type="EMBL" id="SFB76508.1"/>
    </source>
</evidence>
<keyword evidence="1 2" id="KW-0129">CBS domain</keyword>
<gene>
    <name evidence="5" type="ORF">SAMN04488094_101374</name>
</gene>
<organism evidence="5 6">
    <name type="scientific">Tropicimonas isoalkanivorans</name>
    <dbReference type="NCBI Taxonomy" id="441112"/>
    <lineage>
        <taxon>Bacteria</taxon>
        <taxon>Pseudomonadati</taxon>
        <taxon>Pseudomonadota</taxon>
        <taxon>Alphaproteobacteria</taxon>
        <taxon>Rhodobacterales</taxon>
        <taxon>Roseobacteraceae</taxon>
        <taxon>Tropicimonas</taxon>
    </lineage>
</organism>
<dbReference type="AlphaFoldDB" id="A0A1I1DU10"/>
<evidence type="ECO:0000256" key="1">
    <source>
        <dbReference type="ARBA" id="ARBA00023122"/>
    </source>
</evidence>
<accession>A0A1I1DU10</accession>
<evidence type="ECO:0000256" key="3">
    <source>
        <dbReference type="SAM" id="MobiDB-lite"/>
    </source>
</evidence>